<dbReference type="PANTHER" id="PTHR46919:SF2">
    <property type="entry name" value="SACSIN"/>
    <property type="match status" value="1"/>
</dbReference>
<dbReference type="PANTHER" id="PTHR46919">
    <property type="entry name" value="ZINC FINGER, C3HC4 TYPE (RING FINGER) FAMILY PROTEIN"/>
    <property type="match status" value="1"/>
</dbReference>
<feature type="domain" description="Sacsin/Nov" evidence="1">
    <location>
        <begin position="24"/>
        <end position="107"/>
    </location>
</feature>
<evidence type="ECO:0000313" key="2">
    <source>
        <dbReference type="EMBL" id="VDI08010.1"/>
    </source>
</evidence>
<dbReference type="InterPro" id="IPR036890">
    <property type="entry name" value="HATPase_C_sf"/>
</dbReference>
<dbReference type="EMBL" id="UYJE01002120">
    <property type="protein sequence ID" value="VDI08010.1"/>
    <property type="molecule type" value="Genomic_DNA"/>
</dbReference>
<keyword evidence="3" id="KW-1185">Reference proteome</keyword>
<sequence>MDLQFLRSLYKMQMMLGPPRENVEWRNGLFDQGMAECQGPALWVYNDAIFKEEDFKNIIELGGKTKILDTEKIGKFGLGFCSVYNVTDVPSFVSKNTLVILDPTFTIILVKLLSVQILV</sequence>
<dbReference type="SUPFAM" id="SSF55874">
    <property type="entry name" value="ATPase domain of HSP90 chaperone/DNA topoisomerase II/histidine kinase"/>
    <property type="match status" value="1"/>
</dbReference>
<organism evidence="2 3">
    <name type="scientific">Mytilus galloprovincialis</name>
    <name type="common">Mediterranean mussel</name>
    <dbReference type="NCBI Taxonomy" id="29158"/>
    <lineage>
        <taxon>Eukaryota</taxon>
        <taxon>Metazoa</taxon>
        <taxon>Spiralia</taxon>
        <taxon>Lophotrochozoa</taxon>
        <taxon>Mollusca</taxon>
        <taxon>Bivalvia</taxon>
        <taxon>Autobranchia</taxon>
        <taxon>Pteriomorphia</taxon>
        <taxon>Mytilida</taxon>
        <taxon>Mytiloidea</taxon>
        <taxon>Mytilidae</taxon>
        <taxon>Mytilinae</taxon>
        <taxon>Mytilus</taxon>
    </lineage>
</organism>
<protein>
    <recommendedName>
        <fullName evidence="1">Sacsin/Nov domain-containing protein</fullName>
    </recommendedName>
</protein>
<dbReference type="AlphaFoldDB" id="A0A8B6CRV5"/>
<accession>A0A8B6CRV5</accession>
<evidence type="ECO:0000313" key="3">
    <source>
        <dbReference type="Proteomes" id="UP000596742"/>
    </source>
</evidence>
<dbReference type="OrthoDB" id="5963011at2759"/>
<evidence type="ECO:0000259" key="1">
    <source>
        <dbReference type="Pfam" id="PF25794"/>
    </source>
</evidence>
<reference evidence="2" key="1">
    <citation type="submission" date="2018-11" db="EMBL/GenBank/DDBJ databases">
        <authorList>
            <person name="Alioto T."/>
            <person name="Alioto T."/>
        </authorList>
    </citation>
    <scope>NUCLEOTIDE SEQUENCE</scope>
</reference>
<comment type="caution">
    <text evidence="2">The sequence shown here is derived from an EMBL/GenBank/DDBJ whole genome shotgun (WGS) entry which is preliminary data.</text>
</comment>
<name>A0A8B6CRV5_MYTGA</name>
<dbReference type="Pfam" id="PF25794">
    <property type="entry name" value="SACS"/>
    <property type="match status" value="1"/>
</dbReference>
<proteinExistence type="predicted"/>
<gene>
    <name evidence="2" type="ORF">MGAL_10B034696</name>
</gene>
<dbReference type="InterPro" id="IPR058210">
    <property type="entry name" value="SACS/Nov_dom"/>
</dbReference>
<dbReference type="Proteomes" id="UP000596742">
    <property type="component" value="Unassembled WGS sequence"/>
</dbReference>